<dbReference type="PROSITE" id="PS50109">
    <property type="entry name" value="HIS_KIN"/>
    <property type="match status" value="1"/>
</dbReference>
<dbReference type="SMART" id="SM00387">
    <property type="entry name" value="HATPase_c"/>
    <property type="match status" value="1"/>
</dbReference>
<evidence type="ECO:0000259" key="5">
    <source>
        <dbReference type="PROSITE" id="PS50109"/>
    </source>
</evidence>
<protein>
    <submittedName>
        <fullName evidence="6">Sensor histidine kinase</fullName>
    </submittedName>
</protein>
<evidence type="ECO:0000313" key="6">
    <source>
        <dbReference type="EMBL" id="RJT87005.1"/>
    </source>
</evidence>
<dbReference type="Gene3D" id="1.20.5.1930">
    <property type="match status" value="1"/>
</dbReference>
<dbReference type="AlphaFoldDB" id="A0A3A5MCV5"/>
<comment type="caution">
    <text evidence="6">The sequence shown here is derived from an EMBL/GenBank/DDBJ whole genome shotgun (WGS) entry which is preliminary data.</text>
</comment>
<keyword evidence="1" id="KW-0808">Transferase</keyword>
<dbReference type="SUPFAM" id="SSF55874">
    <property type="entry name" value="ATPase domain of HSP90 chaperone/DNA topoisomerase II/histidine kinase"/>
    <property type="match status" value="1"/>
</dbReference>
<dbReference type="EMBL" id="QZVS01000092">
    <property type="protein sequence ID" value="RJT87005.1"/>
    <property type="molecule type" value="Genomic_DNA"/>
</dbReference>
<keyword evidence="3" id="KW-0902">Two-component regulatory system</keyword>
<dbReference type="GO" id="GO:0016020">
    <property type="term" value="C:membrane"/>
    <property type="evidence" value="ECO:0007669"/>
    <property type="project" value="InterPro"/>
</dbReference>
<dbReference type="InterPro" id="IPR005467">
    <property type="entry name" value="His_kinase_dom"/>
</dbReference>
<feature type="domain" description="Histidine kinase" evidence="5">
    <location>
        <begin position="252"/>
        <end position="442"/>
    </location>
</feature>
<dbReference type="InterPro" id="IPR036890">
    <property type="entry name" value="HATPase_C_sf"/>
</dbReference>
<dbReference type="InterPro" id="IPR003594">
    <property type="entry name" value="HATPase_dom"/>
</dbReference>
<dbReference type="RefSeq" id="WP_377011835.1">
    <property type="nucleotide sequence ID" value="NZ_JBHSQA010000010.1"/>
</dbReference>
<sequence>MRRPDVHADTAADDRSEVRRAVTRFLGLGLLALVVVAVPAALWIRAEAEQHALANAIVMTDRLAEYSIGPLVTQDVLDGDRRAMAELDAWVRPWLAEDAIVRIKIWNTDGRIVYSDVPQLVGRRFDTPQWWSRVVAGGAGEASLGHHLAPDNAYESDSGELVEVYVRAHAETGQLLIVEAYFDDAAVRAEQTAVLLGMAPVFLLSLALLQLVQLLPAIRLARRIQVHQANRRRLLQFAVEASDLERRRIARDLHDEVIQDLAGLSYALEAEATHGSHVPGTLLERARAILRANIQTLRGITRDLYPADLDTLGLDTALARLADPLLERGIEVTVSVPDAGPDRSLDRERSALIYRVAREALSNVLKHSGADSVELSLTRNDFRVLLIIRDDGCGFDPSAAPTTGHLGLRILRDTVDVAGGSLTVQSTIGGGTSVIVSLDRPFMVRGR</sequence>
<evidence type="ECO:0000256" key="2">
    <source>
        <dbReference type="ARBA" id="ARBA00022777"/>
    </source>
</evidence>
<name>A0A3A5MCV5_9MICO</name>
<dbReference type="CDD" id="cd16917">
    <property type="entry name" value="HATPase_UhpB-NarQ-NarX-like"/>
    <property type="match status" value="1"/>
</dbReference>
<dbReference type="Pfam" id="PF07730">
    <property type="entry name" value="HisKA_3"/>
    <property type="match status" value="1"/>
</dbReference>
<keyword evidence="4" id="KW-0472">Membrane</keyword>
<organism evidence="6 7">
    <name type="scientific">Cryobacterium melibiosiphilum</name>
    <dbReference type="NCBI Taxonomy" id="995039"/>
    <lineage>
        <taxon>Bacteria</taxon>
        <taxon>Bacillati</taxon>
        <taxon>Actinomycetota</taxon>
        <taxon>Actinomycetes</taxon>
        <taxon>Micrococcales</taxon>
        <taxon>Microbacteriaceae</taxon>
        <taxon>Cryobacterium</taxon>
    </lineage>
</organism>
<keyword evidence="4" id="KW-1133">Transmembrane helix</keyword>
<keyword evidence="2 6" id="KW-0418">Kinase</keyword>
<dbReference type="Proteomes" id="UP000272015">
    <property type="component" value="Unassembled WGS sequence"/>
</dbReference>
<dbReference type="Pfam" id="PF02518">
    <property type="entry name" value="HATPase_c"/>
    <property type="match status" value="1"/>
</dbReference>
<gene>
    <name evidence="6" type="ORF">D6T64_16305</name>
</gene>
<keyword evidence="7" id="KW-1185">Reference proteome</keyword>
<reference evidence="6 7" key="1">
    <citation type="submission" date="2018-09" db="EMBL/GenBank/DDBJ databases">
        <title>Novel species of Cryobacterium.</title>
        <authorList>
            <person name="Liu Q."/>
            <person name="Xin Y.-H."/>
        </authorList>
    </citation>
    <scope>NUCLEOTIDE SEQUENCE [LARGE SCALE GENOMIC DNA]</scope>
    <source>
        <strain evidence="6 7">Hh39</strain>
    </source>
</reference>
<feature type="transmembrane region" description="Helical" evidence="4">
    <location>
        <begin position="21"/>
        <end position="44"/>
    </location>
</feature>
<proteinExistence type="predicted"/>
<evidence type="ECO:0000256" key="4">
    <source>
        <dbReference type="SAM" id="Phobius"/>
    </source>
</evidence>
<dbReference type="InterPro" id="IPR050482">
    <property type="entry name" value="Sensor_HK_TwoCompSys"/>
</dbReference>
<evidence type="ECO:0000313" key="7">
    <source>
        <dbReference type="Proteomes" id="UP000272015"/>
    </source>
</evidence>
<dbReference type="GO" id="GO:0000155">
    <property type="term" value="F:phosphorelay sensor kinase activity"/>
    <property type="evidence" value="ECO:0007669"/>
    <property type="project" value="InterPro"/>
</dbReference>
<dbReference type="InterPro" id="IPR011712">
    <property type="entry name" value="Sig_transdc_His_kin_sub3_dim/P"/>
</dbReference>
<dbReference type="Gene3D" id="3.30.565.10">
    <property type="entry name" value="Histidine kinase-like ATPase, C-terminal domain"/>
    <property type="match status" value="1"/>
</dbReference>
<evidence type="ECO:0000256" key="3">
    <source>
        <dbReference type="ARBA" id="ARBA00023012"/>
    </source>
</evidence>
<dbReference type="PANTHER" id="PTHR24421">
    <property type="entry name" value="NITRATE/NITRITE SENSOR PROTEIN NARX-RELATED"/>
    <property type="match status" value="1"/>
</dbReference>
<dbReference type="GO" id="GO:0046983">
    <property type="term" value="F:protein dimerization activity"/>
    <property type="evidence" value="ECO:0007669"/>
    <property type="project" value="InterPro"/>
</dbReference>
<evidence type="ECO:0000256" key="1">
    <source>
        <dbReference type="ARBA" id="ARBA00022679"/>
    </source>
</evidence>
<keyword evidence="4" id="KW-0812">Transmembrane</keyword>
<accession>A0A3A5MCV5</accession>